<evidence type="ECO:0000256" key="2">
    <source>
        <dbReference type="ARBA" id="ARBA00023125"/>
    </source>
</evidence>
<dbReference type="GO" id="GO:0007059">
    <property type="term" value="P:chromosome segregation"/>
    <property type="evidence" value="ECO:0007669"/>
    <property type="project" value="TreeGrafter"/>
</dbReference>
<reference evidence="4 5" key="1">
    <citation type="submission" date="2013-01" db="EMBL/GenBank/DDBJ databases">
        <authorList>
            <person name="Harkins D.M."/>
            <person name="Durkin A.S."/>
            <person name="Brinkac L.M."/>
            <person name="Haft D.H."/>
            <person name="Selengut J.D."/>
            <person name="Sanka R."/>
            <person name="DePew J."/>
            <person name="Purushe J."/>
            <person name="Picardeau M."/>
            <person name="Werts C."/>
            <person name="Goarant C."/>
            <person name="Vinetz J.M."/>
            <person name="Sutton G.G."/>
            <person name="Nierman W.C."/>
            <person name="Fouts D.E."/>
        </authorList>
    </citation>
    <scope>NUCLEOTIDE SEQUENCE [LARGE SCALE GENOMIC DNA]</scope>
    <source>
        <strain evidence="4 5">200901868</strain>
    </source>
</reference>
<dbReference type="InterPro" id="IPR005025">
    <property type="entry name" value="FMN_Rdtase-like_dom"/>
</dbReference>
<dbReference type="Pfam" id="PF03358">
    <property type="entry name" value="FMN_red"/>
    <property type="match status" value="1"/>
</dbReference>
<feature type="domain" description="ParB-like N-terminal" evidence="3">
    <location>
        <begin position="24"/>
        <end position="112"/>
    </location>
</feature>
<dbReference type="FunFam" id="3.90.1530.30:FF:000001">
    <property type="entry name" value="Chromosome partitioning protein ParB"/>
    <property type="match status" value="1"/>
</dbReference>
<dbReference type="EMBL" id="AKWF02000096">
    <property type="protein sequence ID" value="EMO61523.1"/>
    <property type="molecule type" value="Genomic_DNA"/>
</dbReference>
<keyword evidence="4" id="KW-0560">Oxidoreductase</keyword>
<dbReference type="GO" id="GO:0016491">
    <property type="term" value="F:oxidoreductase activity"/>
    <property type="evidence" value="ECO:0007669"/>
    <property type="project" value="UniProtKB-KW"/>
</dbReference>
<dbReference type="GO" id="GO:0005694">
    <property type="term" value="C:chromosome"/>
    <property type="evidence" value="ECO:0007669"/>
    <property type="project" value="TreeGrafter"/>
</dbReference>
<dbReference type="GO" id="GO:0003677">
    <property type="term" value="F:DNA binding"/>
    <property type="evidence" value="ECO:0007669"/>
    <property type="project" value="UniProtKB-KW"/>
</dbReference>
<evidence type="ECO:0000313" key="4">
    <source>
        <dbReference type="EMBL" id="EMO61523.1"/>
    </source>
</evidence>
<sequence>MAKRSDFAGMDLLTAFGEKESSSSEIQVSDIVPNPSQPRVFGKEEVSDLVESMKRLGLIEPIVVRKQGKKYQIVAGERRYQAAKVLKWNTITAIETSASEDRCFEMALAENEKRKSLNPWEVGRAIQFLRKEKRKTAEEVSKVLGFTERYVKQLSSIARLDQKSVQDLIRSGKDPSVKNLEALLKQKEGRGGEMISSRKSVPTKMTIQLAGLTLQQREKFLRELSSLKKNMELKTDTAFKRKNKYMKFVVIAGPHRKVSQSAKVANWMGNRLEMFGHQTWILDLGKHRLPIWDDTFWDGGDDWDRIWGPIESELKSADAFIFVTPEYSGMASPGLKNFLLYCNSTLLGHKPVLISAVSASRGGAYPIAELRMSSYKNTKLCYIPEHIIVRDVEHVLNAPESVSKEDSYIRNRIDFALKILVSYGEALKTVRDSGVTVKKEFLNGM</sequence>
<dbReference type="InterPro" id="IPR003115">
    <property type="entry name" value="ParB_N"/>
</dbReference>
<protein>
    <submittedName>
        <fullName evidence="4">Flavin reductase</fullName>
        <ecNumber evidence="4">1.7.-.-</ecNumber>
    </submittedName>
</protein>
<dbReference type="SUPFAM" id="SSF109709">
    <property type="entry name" value="KorB DNA-binding domain-like"/>
    <property type="match status" value="1"/>
</dbReference>
<evidence type="ECO:0000259" key="3">
    <source>
        <dbReference type="SMART" id="SM00470"/>
    </source>
</evidence>
<evidence type="ECO:0000256" key="1">
    <source>
        <dbReference type="ARBA" id="ARBA00006295"/>
    </source>
</evidence>
<accession>M6WIF7</accession>
<dbReference type="PANTHER" id="PTHR33375">
    <property type="entry name" value="CHROMOSOME-PARTITIONING PROTEIN PARB-RELATED"/>
    <property type="match status" value="1"/>
</dbReference>
<dbReference type="Pfam" id="PF02195">
    <property type="entry name" value="ParB_N"/>
    <property type="match status" value="1"/>
</dbReference>
<dbReference type="STRING" id="1192866.LEP1GSC133_3312"/>
<dbReference type="PANTHER" id="PTHR33375:SF1">
    <property type="entry name" value="CHROMOSOME-PARTITIONING PROTEIN PARB-RELATED"/>
    <property type="match status" value="1"/>
</dbReference>
<dbReference type="InterPro" id="IPR036086">
    <property type="entry name" value="ParB/Sulfiredoxin_sf"/>
</dbReference>
<dbReference type="InterPro" id="IPR050336">
    <property type="entry name" value="Chromosome_partition/occlusion"/>
</dbReference>
<dbReference type="GO" id="GO:0045881">
    <property type="term" value="P:positive regulation of sporulation resulting in formation of a cellular spore"/>
    <property type="evidence" value="ECO:0007669"/>
    <property type="project" value="TreeGrafter"/>
</dbReference>
<dbReference type="InterPro" id="IPR029039">
    <property type="entry name" value="Flavoprotein-like_sf"/>
</dbReference>
<organism evidence="4 5">
    <name type="scientific">Leptospira borgpetersenii serovar Pomona str. 200901868</name>
    <dbReference type="NCBI Taxonomy" id="1192866"/>
    <lineage>
        <taxon>Bacteria</taxon>
        <taxon>Pseudomonadati</taxon>
        <taxon>Spirochaetota</taxon>
        <taxon>Spirochaetia</taxon>
        <taxon>Leptospirales</taxon>
        <taxon>Leptospiraceae</taxon>
        <taxon>Leptospira</taxon>
    </lineage>
</organism>
<dbReference type="SUPFAM" id="SSF110849">
    <property type="entry name" value="ParB/Sulfiredoxin"/>
    <property type="match status" value="1"/>
</dbReference>
<name>M6WIF7_LEPBO</name>
<dbReference type="CDD" id="cd16396">
    <property type="entry name" value="Noc_N"/>
    <property type="match status" value="1"/>
</dbReference>
<dbReference type="Gene3D" id="3.90.1530.30">
    <property type="match status" value="1"/>
</dbReference>
<dbReference type="EC" id="1.7.-.-" evidence="4"/>
<dbReference type="Proteomes" id="UP000012159">
    <property type="component" value="Unassembled WGS sequence"/>
</dbReference>
<evidence type="ECO:0000313" key="5">
    <source>
        <dbReference type="Proteomes" id="UP000012159"/>
    </source>
</evidence>
<dbReference type="Gene3D" id="3.40.50.360">
    <property type="match status" value="1"/>
</dbReference>
<dbReference type="SMART" id="SM00470">
    <property type="entry name" value="ParB"/>
    <property type="match status" value="1"/>
</dbReference>
<dbReference type="NCBIfam" id="TIGR00180">
    <property type="entry name" value="parB_part"/>
    <property type="match status" value="1"/>
</dbReference>
<dbReference type="InterPro" id="IPR004437">
    <property type="entry name" value="ParB/RepB/Spo0J"/>
</dbReference>
<dbReference type="SUPFAM" id="SSF52218">
    <property type="entry name" value="Flavoproteins"/>
    <property type="match status" value="1"/>
</dbReference>
<gene>
    <name evidence="4" type="ORF">LEP1GSC133_3312</name>
</gene>
<dbReference type="Gene3D" id="1.10.10.2830">
    <property type="match status" value="1"/>
</dbReference>
<comment type="caution">
    <text evidence="4">The sequence shown here is derived from an EMBL/GenBank/DDBJ whole genome shotgun (WGS) entry which is preliminary data.</text>
</comment>
<dbReference type="AlphaFoldDB" id="M6WIF7"/>
<proteinExistence type="inferred from homology"/>
<keyword evidence="2" id="KW-0238">DNA-binding</keyword>
<comment type="similarity">
    <text evidence="1">Belongs to the ParB family.</text>
</comment>